<dbReference type="Proteomes" id="UP000649179">
    <property type="component" value="Unassembled WGS sequence"/>
</dbReference>
<name>A0A917F5R2_9ACTN</name>
<dbReference type="InterPro" id="IPR017517">
    <property type="entry name" value="Maleyloyr_isom"/>
</dbReference>
<evidence type="ECO:0000259" key="1">
    <source>
        <dbReference type="Pfam" id="PF11716"/>
    </source>
</evidence>
<comment type="caution">
    <text evidence="2">The sequence shown here is derived from an EMBL/GenBank/DDBJ whole genome shotgun (WGS) entry which is preliminary data.</text>
</comment>
<dbReference type="NCBIfam" id="TIGR03083">
    <property type="entry name" value="maleylpyruvate isomerase family mycothiol-dependent enzyme"/>
    <property type="match status" value="1"/>
</dbReference>
<dbReference type="InterPro" id="IPR017520">
    <property type="entry name" value="CHP03086"/>
</dbReference>
<reference evidence="2" key="2">
    <citation type="submission" date="2020-09" db="EMBL/GenBank/DDBJ databases">
        <authorList>
            <person name="Sun Q."/>
            <person name="Zhou Y."/>
        </authorList>
    </citation>
    <scope>NUCLEOTIDE SEQUENCE</scope>
    <source>
        <strain evidence="2">CGMCC 1.16067</strain>
    </source>
</reference>
<dbReference type="SUPFAM" id="SSF109854">
    <property type="entry name" value="DinB/YfiT-like putative metalloenzymes"/>
    <property type="match status" value="1"/>
</dbReference>
<sequence length="186" mass="18908">MLVPTDVAVGLLERAVAHTRGCLALVDDPLLDRPTPCTAWDLRALLTHMDDSLAAIAEAAAGAVSPRPAVPPGVTLPADLLVDRLRVRACDLLAAWARPPASSAVAGAPVDARVLAGAGALEIAVHGWDVAAACGAVVPLPDGLAADLLPLVPALVADVDRPVRFGPPRTASDDSASSRLLALLGR</sequence>
<organism evidence="2 3">
    <name type="scientific">Marmoricola endophyticus</name>
    <dbReference type="NCBI Taxonomy" id="2040280"/>
    <lineage>
        <taxon>Bacteria</taxon>
        <taxon>Bacillati</taxon>
        <taxon>Actinomycetota</taxon>
        <taxon>Actinomycetes</taxon>
        <taxon>Propionibacteriales</taxon>
        <taxon>Nocardioidaceae</taxon>
        <taxon>Marmoricola</taxon>
    </lineage>
</organism>
<protein>
    <recommendedName>
        <fullName evidence="1">Mycothiol-dependent maleylpyruvate isomerase metal-binding domain-containing protein</fullName>
    </recommendedName>
</protein>
<feature type="domain" description="Mycothiol-dependent maleylpyruvate isomerase metal-binding" evidence="1">
    <location>
        <begin position="13"/>
        <end position="131"/>
    </location>
</feature>
<dbReference type="Pfam" id="PF11716">
    <property type="entry name" value="MDMPI_N"/>
    <property type="match status" value="1"/>
</dbReference>
<keyword evidence="3" id="KW-1185">Reference proteome</keyword>
<dbReference type="InterPro" id="IPR034660">
    <property type="entry name" value="DinB/YfiT-like"/>
</dbReference>
<dbReference type="GO" id="GO:0046872">
    <property type="term" value="F:metal ion binding"/>
    <property type="evidence" value="ECO:0007669"/>
    <property type="project" value="InterPro"/>
</dbReference>
<dbReference type="NCBIfam" id="TIGR03086">
    <property type="entry name" value="TIGR03086 family metal-binding protein"/>
    <property type="match status" value="1"/>
</dbReference>
<reference evidence="2" key="1">
    <citation type="journal article" date="2014" name="Int. J. Syst. Evol. Microbiol.">
        <title>Complete genome sequence of Corynebacterium casei LMG S-19264T (=DSM 44701T), isolated from a smear-ripened cheese.</title>
        <authorList>
            <consortium name="US DOE Joint Genome Institute (JGI-PGF)"/>
            <person name="Walter F."/>
            <person name="Albersmeier A."/>
            <person name="Kalinowski J."/>
            <person name="Ruckert C."/>
        </authorList>
    </citation>
    <scope>NUCLEOTIDE SEQUENCE</scope>
    <source>
        <strain evidence="2">CGMCC 1.16067</strain>
    </source>
</reference>
<dbReference type="InterPro" id="IPR024344">
    <property type="entry name" value="MDMPI_metal-binding"/>
</dbReference>
<evidence type="ECO:0000313" key="2">
    <source>
        <dbReference type="EMBL" id="GGF46142.1"/>
    </source>
</evidence>
<accession>A0A917F5R2</accession>
<proteinExistence type="predicted"/>
<evidence type="ECO:0000313" key="3">
    <source>
        <dbReference type="Proteomes" id="UP000649179"/>
    </source>
</evidence>
<gene>
    <name evidence="2" type="ORF">GCM10011519_20060</name>
</gene>
<dbReference type="EMBL" id="BMKQ01000001">
    <property type="protein sequence ID" value="GGF46142.1"/>
    <property type="molecule type" value="Genomic_DNA"/>
</dbReference>
<dbReference type="Gene3D" id="1.20.120.450">
    <property type="entry name" value="dinb family like domain"/>
    <property type="match status" value="1"/>
</dbReference>
<dbReference type="AlphaFoldDB" id="A0A917F5R2"/>